<feature type="compositionally biased region" description="Gly residues" evidence="5">
    <location>
        <begin position="371"/>
        <end position="392"/>
    </location>
</feature>
<feature type="coiled-coil region" evidence="4">
    <location>
        <begin position="116"/>
        <end position="143"/>
    </location>
</feature>
<gene>
    <name evidence="9" type="ORF">C7C56_004685</name>
</gene>
<dbReference type="SUPFAM" id="SSF111369">
    <property type="entry name" value="HlyD-like secretion proteins"/>
    <property type="match status" value="1"/>
</dbReference>
<protein>
    <submittedName>
        <fullName evidence="9">Efflux RND transporter periplasmic adaptor subunit</fullName>
    </submittedName>
</protein>
<dbReference type="PRINTS" id="PR01490">
    <property type="entry name" value="RTXTOXIND"/>
</dbReference>
<evidence type="ECO:0000256" key="4">
    <source>
        <dbReference type="SAM" id="Coils"/>
    </source>
</evidence>
<dbReference type="EMBL" id="PXWF02000063">
    <property type="protein sequence ID" value="PWF54850.1"/>
    <property type="molecule type" value="Genomic_DNA"/>
</dbReference>
<dbReference type="GO" id="GO:0015562">
    <property type="term" value="F:efflux transmembrane transporter activity"/>
    <property type="evidence" value="ECO:0007669"/>
    <property type="project" value="TreeGrafter"/>
</dbReference>
<dbReference type="Gene3D" id="2.40.50.100">
    <property type="match status" value="1"/>
</dbReference>
<accession>A0A2U2I4Y0</accession>
<evidence type="ECO:0000313" key="9">
    <source>
        <dbReference type="EMBL" id="PWF54850.1"/>
    </source>
</evidence>
<organism evidence="9 10">
    <name type="scientific">Massilia glaciei</name>
    <dbReference type="NCBI Taxonomy" id="1524097"/>
    <lineage>
        <taxon>Bacteria</taxon>
        <taxon>Pseudomonadati</taxon>
        <taxon>Pseudomonadota</taxon>
        <taxon>Betaproteobacteria</taxon>
        <taxon>Burkholderiales</taxon>
        <taxon>Oxalobacteraceae</taxon>
        <taxon>Telluria group</taxon>
        <taxon>Massilia</taxon>
    </lineage>
</organism>
<name>A0A2U2I4Y0_9BURK</name>
<keyword evidence="3" id="KW-0813">Transport</keyword>
<dbReference type="InterPro" id="IPR058627">
    <property type="entry name" value="MdtA-like_C"/>
</dbReference>
<evidence type="ECO:0000259" key="8">
    <source>
        <dbReference type="Pfam" id="PF25967"/>
    </source>
</evidence>
<comment type="caution">
    <text evidence="9">The sequence shown here is derived from an EMBL/GenBank/DDBJ whole genome shotgun (WGS) entry which is preliminary data.</text>
</comment>
<evidence type="ECO:0000256" key="3">
    <source>
        <dbReference type="ARBA" id="ARBA00022448"/>
    </source>
</evidence>
<dbReference type="OrthoDB" id="9783047at2"/>
<dbReference type="Gene3D" id="1.10.287.470">
    <property type="entry name" value="Helix hairpin bin"/>
    <property type="match status" value="1"/>
</dbReference>
<evidence type="ECO:0000256" key="2">
    <source>
        <dbReference type="ARBA" id="ARBA00009477"/>
    </source>
</evidence>
<dbReference type="NCBIfam" id="TIGR01730">
    <property type="entry name" value="RND_mfp"/>
    <property type="match status" value="1"/>
</dbReference>
<dbReference type="Gene3D" id="2.40.30.170">
    <property type="match status" value="1"/>
</dbReference>
<feature type="domain" description="Multidrug resistance protein MdtA-like barrel-sandwich hybrid" evidence="6">
    <location>
        <begin position="77"/>
        <end position="216"/>
    </location>
</feature>
<feature type="region of interest" description="Disordered" evidence="5">
    <location>
        <begin position="362"/>
        <end position="405"/>
    </location>
</feature>
<dbReference type="Pfam" id="PF25917">
    <property type="entry name" value="BSH_RND"/>
    <property type="match status" value="1"/>
</dbReference>
<reference evidence="9 10" key="1">
    <citation type="submission" date="2018-04" db="EMBL/GenBank/DDBJ databases">
        <title>Massilia violaceinigra sp. nov., a novel purple-pigmented bacterium isolated from Tianshan glacier, Xinjiang, China.</title>
        <authorList>
            <person name="Wang H."/>
        </authorList>
    </citation>
    <scope>NUCLEOTIDE SEQUENCE [LARGE SCALE GENOMIC DNA]</scope>
    <source>
        <strain evidence="9 10">B448-2</strain>
    </source>
</reference>
<dbReference type="PANTHER" id="PTHR30469:SF36">
    <property type="entry name" value="BLL3903 PROTEIN"/>
    <property type="match status" value="1"/>
</dbReference>
<evidence type="ECO:0000256" key="5">
    <source>
        <dbReference type="SAM" id="MobiDB-lite"/>
    </source>
</evidence>
<dbReference type="RefSeq" id="WP_106756321.1">
    <property type="nucleotide sequence ID" value="NZ_PXWF02000063.1"/>
</dbReference>
<keyword evidence="4" id="KW-0175">Coiled coil</keyword>
<dbReference type="Proteomes" id="UP000241421">
    <property type="component" value="Unassembled WGS sequence"/>
</dbReference>
<evidence type="ECO:0000259" key="7">
    <source>
        <dbReference type="Pfam" id="PF25944"/>
    </source>
</evidence>
<dbReference type="Pfam" id="PF25944">
    <property type="entry name" value="Beta-barrel_RND"/>
    <property type="match status" value="1"/>
</dbReference>
<sequence>MQKKAIGLIIGAAALIGAGAYLLRPQAAATAGPGAGGGRGAGGAGGPPTVVSVVAPARRDVPVVLQASGSVTPVSTVVLHPQTTSTVSRVHIREGQFVKTGQLMFSLDGRAARAELAKAGAQVARARAAVADLERQRRRSEELVAQKFIAQSALDTLSSQLEAARAGLAAEQAALQSARVGESHGAIRAPMEGRVGAIDIHPGALVQPGTALATVTQLDPINVGFTLPESALADLLAAQRAGPVAVSAGTARGTLSFIDNQVDPVAGAIRVKARFDNRDASLWPGQYVTARVTLRTIRGALVLPQTAIVTNPGGTFVYVVDPDQSARQVPVGRVHPFGAEVVVSGLAGGELVITDGKQNLRPGGKVKLAGKPGGKGGADGADGAEGAGGAADGAGKPAAAQRGAR</sequence>
<comment type="subcellular location">
    <subcellularLocation>
        <location evidence="1">Cell membrane</location>
    </subcellularLocation>
</comment>
<keyword evidence="10" id="KW-1185">Reference proteome</keyword>
<evidence type="ECO:0000259" key="6">
    <source>
        <dbReference type="Pfam" id="PF25917"/>
    </source>
</evidence>
<feature type="domain" description="Multidrug resistance protein MdtA-like beta-barrel" evidence="7">
    <location>
        <begin position="220"/>
        <end position="294"/>
    </location>
</feature>
<dbReference type="Pfam" id="PF25967">
    <property type="entry name" value="RND-MFP_C"/>
    <property type="match status" value="1"/>
</dbReference>
<feature type="domain" description="Multidrug resistance protein MdtA-like C-terminal permuted SH3" evidence="8">
    <location>
        <begin position="300"/>
        <end position="358"/>
    </location>
</feature>
<dbReference type="InterPro" id="IPR058626">
    <property type="entry name" value="MdtA-like_b-barrel"/>
</dbReference>
<evidence type="ECO:0000256" key="1">
    <source>
        <dbReference type="ARBA" id="ARBA00004236"/>
    </source>
</evidence>
<dbReference type="AlphaFoldDB" id="A0A2U2I4Y0"/>
<dbReference type="InterPro" id="IPR006143">
    <property type="entry name" value="RND_pump_MFP"/>
</dbReference>
<comment type="similarity">
    <text evidence="2">Belongs to the membrane fusion protein (MFP) (TC 8.A.1) family.</text>
</comment>
<proteinExistence type="inferred from homology"/>
<dbReference type="Gene3D" id="2.40.420.20">
    <property type="match status" value="1"/>
</dbReference>
<dbReference type="InterPro" id="IPR058625">
    <property type="entry name" value="MdtA-like_BSH"/>
</dbReference>
<dbReference type="PANTHER" id="PTHR30469">
    <property type="entry name" value="MULTIDRUG RESISTANCE PROTEIN MDTA"/>
    <property type="match status" value="1"/>
</dbReference>
<feature type="compositionally biased region" description="Low complexity" evidence="5">
    <location>
        <begin position="393"/>
        <end position="405"/>
    </location>
</feature>
<evidence type="ECO:0000313" key="10">
    <source>
        <dbReference type="Proteomes" id="UP000241421"/>
    </source>
</evidence>
<dbReference type="GO" id="GO:1990281">
    <property type="term" value="C:efflux pump complex"/>
    <property type="evidence" value="ECO:0007669"/>
    <property type="project" value="TreeGrafter"/>
</dbReference>